<proteinExistence type="predicted"/>
<dbReference type="AlphaFoldDB" id="A0A1C1YWP9"/>
<keyword evidence="1" id="KW-0902">Two-component regulatory system</keyword>
<evidence type="ECO:0000313" key="3">
    <source>
        <dbReference type="EMBL" id="OCW57983.1"/>
    </source>
</evidence>
<sequence>MAAASIAFEAPEVSFQPRPSGARPIDLVHLARQTGGDKALETEVLALFARQAREAVTRLGALDATERSALAHRLAGAAKGVGAFEVARFAGELEAKPRNAAVVAAFTKAVVEVDNFIVGLTRSSSA</sequence>
<evidence type="ECO:0000256" key="1">
    <source>
        <dbReference type="ARBA" id="ARBA00023012"/>
    </source>
</evidence>
<protein>
    <submittedName>
        <fullName evidence="3">Transcriptional regulator</fullName>
    </submittedName>
</protein>
<dbReference type="Pfam" id="PF01627">
    <property type="entry name" value="Hpt"/>
    <property type="match status" value="1"/>
</dbReference>
<dbReference type="EMBL" id="LQZT01000012">
    <property type="protein sequence ID" value="OCW57983.1"/>
    <property type="molecule type" value="Genomic_DNA"/>
</dbReference>
<feature type="domain" description="HPt" evidence="2">
    <location>
        <begin position="43"/>
        <end position="101"/>
    </location>
</feature>
<dbReference type="GO" id="GO:0000160">
    <property type="term" value="P:phosphorelay signal transduction system"/>
    <property type="evidence" value="ECO:0007669"/>
    <property type="project" value="UniProtKB-KW"/>
</dbReference>
<dbReference type="InterPro" id="IPR036641">
    <property type="entry name" value="HPT_dom_sf"/>
</dbReference>
<evidence type="ECO:0000259" key="2">
    <source>
        <dbReference type="Pfam" id="PF01627"/>
    </source>
</evidence>
<dbReference type="OrthoDB" id="8454588at2"/>
<evidence type="ECO:0000313" key="4">
    <source>
        <dbReference type="Proteomes" id="UP000094795"/>
    </source>
</evidence>
<accession>A0A1C1YWP9</accession>
<gene>
    <name evidence="3" type="ORF">AWJ14_04145</name>
</gene>
<organism evidence="3 4">
    <name type="scientific">Hoeflea olei</name>
    <dbReference type="NCBI Taxonomy" id="1480615"/>
    <lineage>
        <taxon>Bacteria</taxon>
        <taxon>Pseudomonadati</taxon>
        <taxon>Pseudomonadota</taxon>
        <taxon>Alphaproteobacteria</taxon>
        <taxon>Hyphomicrobiales</taxon>
        <taxon>Rhizobiaceae</taxon>
        <taxon>Hoeflea</taxon>
    </lineage>
</organism>
<keyword evidence="4" id="KW-1185">Reference proteome</keyword>
<name>A0A1C1YWP9_9HYPH</name>
<dbReference type="STRING" id="1480615.AWJ14_04145"/>
<dbReference type="InterPro" id="IPR008207">
    <property type="entry name" value="Sig_transdc_His_kin_Hpt_dom"/>
</dbReference>
<dbReference type="GO" id="GO:0004672">
    <property type="term" value="F:protein kinase activity"/>
    <property type="evidence" value="ECO:0007669"/>
    <property type="project" value="UniProtKB-ARBA"/>
</dbReference>
<dbReference type="RefSeq" id="WP_066178509.1">
    <property type="nucleotide sequence ID" value="NZ_LQZT01000012.1"/>
</dbReference>
<dbReference type="Gene3D" id="1.20.120.160">
    <property type="entry name" value="HPT domain"/>
    <property type="match status" value="1"/>
</dbReference>
<comment type="caution">
    <text evidence="3">The sequence shown here is derived from an EMBL/GenBank/DDBJ whole genome shotgun (WGS) entry which is preliminary data.</text>
</comment>
<reference evidence="3 4" key="1">
    <citation type="submission" date="2015-12" db="EMBL/GenBank/DDBJ databases">
        <authorList>
            <person name="Shamseldin A."/>
            <person name="Moawad H."/>
            <person name="Abd El-Rahim W.M."/>
            <person name="Sadowsky M.J."/>
        </authorList>
    </citation>
    <scope>NUCLEOTIDE SEQUENCE [LARGE SCALE GENOMIC DNA]</scope>
    <source>
        <strain evidence="3 4">JC234</strain>
    </source>
</reference>
<dbReference type="SUPFAM" id="SSF47226">
    <property type="entry name" value="Histidine-containing phosphotransfer domain, HPT domain"/>
    <property type="match status" value="1"/>
</dbReference>
<dbReference type="Proteomes" id="UP000094795">
    <property type="component" value="Unassembled WGS sequence"/>
</dbReference>